<protein>
    <submittedName>
        <fullName evidence="2">Helix-turn-helix domain-containing protein</fullName>
    </submittedName>
</protein>
<reference evidence="2 3" key="1">
    <citation type="submission" date="2019-11" db="EMBL/GenBank/DDBJ databases">
        <title>Divergent Streptococcus suis from cattle.</title>
        <authorList>
            <person name="Williamson C."/>
        </authorList>
    </citation>
    <scope>NUCLEOTIDE SEQUENCE [LARGE SCALE GENOMIC DNA]</scope>
    <source>
        <strain evidence="2 3">10-36905</strain>
    </source>
</reference>
<dbReference type="InterPro" id="IPR010982">
    <property type="entry name" value="Lambda_DNA-bd_dom_sf"/>
</dbReference>
<accession>A0A6L8MWF4</accession>
<dbReference type="Gene3D" id="1.10.260.40">
    <property type="entry name" value="lambda repressor-like DNA-binding domains"/>
    <property type="match status" value="1"/>
</dbReference>
<name>A0A6L8MWF4_STRSU</name>
<evidence type="ECO:0000259" key="1">
    <source>
        <dbReference type="PROSITE" id="PS50943"/>
    </source>
</evidence>
<dbReference type="InterPro" id="IPR001387">
    <property type="entry name" value="Cro/C1-type_HTH"/>
</dbReference>
<dbReference type="RefSeq" id="WP_160863952.1">
    <property type="nucleotide sequence ID" value="NZ_WNXH01000005.1"/>
</dbReference>
<dbReference type="PROSITE" id="PS50943">
    <property type="entry name" value="HTH_CROC1"/>
    <property type="match status" value="1"/>
</dbReference>
<dbReference type="EMBL" id="WNXH01000005">
    <property type="protein sequence ID" value="MYN69421.1"/>
    <property type="molecule type" value="Genomic_DNA"/>
</dbReference>
<dbReference type="AlphaFoldDB" id="A0A6L8MWF4"/>
<dbReference type="CDD" id="cd00093">
    <property type="entry name" value="HTH_XRE"/>
    <property type="match status" value="1"/>
</dbReference>
<evidence type="ECO:0000313" key="3">
    <source>
        <dbReference type="Proteomes" id="UP000483765"/>
    </source>
</evidence>
<dbReference type="GO" id="GO:0003677">
    <property type="term" value="F:DNA binding"/>
    <property type="evidence" value="ECO:0007669"/>
    <property type="project" value="InterPro"/>
</dbReference>
<feature type="domain" description="HTH cro/C1-type" evidence="1">
    <location>
        <begin position="15"/>
        <end position="60"/>
    </location>
</feature>
<comment type="caution">
    <text evidence="2">The sequence shown here is derived from an EMBL/GenBank/DDBJ whole genome shotgun (WGS) entry which is preliminary data.</text>
</comment>
<organism evidence="2 3">
    <name type="scientific">Streptococcus suis</name>
    <dbReference type="NCBI Taxonomy" id="1307"/>
    <lineage>
        <taxon>Bacteria</taxon>
        <taxon>Bacillati</taxon>
        <taxon>Bacillota</taxon>
        <taxon>Bacilli</taxon>
        <taxon>Lactobacillales</taxon>
        <taxon>Streptococcaceae</taxon>
        <taxon>Streptococcus</taxon>
    </lineage>
</organism>
<dbReference type="Proteomes" id="UP000483765">
    <property type="component" value="Unassembled WGS sequence"/>
</dbReference>
<dbReference type="Pfam" id="PF13443">
    <property type="entry name" value="HTH_26"/>
    <property type="match status" value="1"/>
</dbReference>
<proteinExistence type="predicted"/>
<dbReference type="SMART" id="SM00530">
    <property type="entry name" value="HTH_XRE"/>
    <property type="match status" value="1"/>
</dbReference>
<gene>
    <name evidence="2" type="ORF">GLP18_04085</name>
</gene>
<evidence type="ECO:0000313" key="2">
    <source>
        <dbReference type="EMBL" id="MYN69421.1"/>
    </source>
</evidence>
<dbReference type="SUPFAM" id="SSF47413">
    <property type="entry name" value="lambda repressor-like DNA-binding domains"/>
    <property type="match status" value="1"/>
</dbReference>
<sequence length="62" mass="7131">MKNNFRVLLAKRRQSISEFAKISGISRSTLVSFYYERDVDIRLSTIINIASHLDVTVDELIS</sequence>